<evidence type="ECO:0000256" key="1">
    <source>
        <dbReference type="SAM" id="Phobius"/>
    </source>
</evidence>
<sequence>MKGLEWSCPLLRLMVHNVLLFTVSECLGDHHMLDDVRFLNQIEEVESSSLQVLYSCSEPSVVHLEALVSFNAGDISTVFSRHWTCHPGSSKVRTVTLTLPDWLVYQADWMIQPSAWVLSGMLRAWVSGDGGVDGYMSAPAHTMMLLKLRDPFSRPLKQHQLCLSWGMERLWAANKDRLLQCPREQEVAVFLSTLYASTGEKFGLIRTLQPFGDGALESSRLRAIPSPWCAFSIWIYLLHPCRQQLCGVLHHVDSEKGYASPSLFLRSSGQLHIQLHGKSGVSSAFLSKFTVPLRQWCHLNMELDGWTVRITMMCRDGEHYVVQNSEHVFDIAFHLDDTDGYFAVGGGEFVKGIEGYYGPIVYYRNSMPAQSESEVHIPPPITLMTEWLQSCHHFEFDLKIKIAGYLQRARENGHSDVCVAAYSQWLSKDKSQVMTPQCEAWEAPGSPQRRQTVRIAEKLANKYGPSVSPATVGKALYSLTLNKLAQAVDTGVISRVLPLLLQAGCLGDNRALYLSSVLYSSGVGVKTRPMRAWLLALLAAQQDWRLGLLRLGHLHHLGDENIPPDPDLAYAYYANIAKQTSADRQNLTTQQTYVEAIYLNNEEVLKSQTNENHDLFHWLKLQARNGVAGAEQTMGRMLFWGQHGVAPDIQTAVKHYQRGAIRLQDPVSMYDYAIVLLTGRGVEQDIPKAVIFLKKAIERGFVPAMNALGWYYEHYEKDYERAVELWEQADAGGSPDAAMNLGVMRSQGLYPGRPADQLMAYHYFLKSAQRGHVDGAINLAEIWNQGLPNQMMRRPEHAVLWAKWASEQNGYLGTILRKGFDAYLKERWLMALVYYLMAAESGFASAQFNAAYLCEQNPGGFLTQAFVKQCMLRYYNLTIQSQDPDAHALIKMGDLLSSRNATGQKDVAKAAEMYKLATLSGEPQGWFSLGLLVQEGETLPLFLLVELNLLQPYLSDRQDLLTALYRRCRDSNATDAYVPCSLALFNIYLQSFWETNFILKTSSTVAVTVATIAVVFVLSKIFRRHVMDTGQIT</sequence>
<dbReference type="RefSeq" id="XP_031429173.1">
    <property type="nucleotide sequence ID" value="XM_031573313.1"/>
</dbReference>
<evidence type="ECO:0000256" key="2">
    <source>
        <dbReference type="SAM" id="SignalP"/>
    </source>
</evidence>
<evidence type="ECO:0000313" key="3">
    <source>
        <dbReference type="Proteomes" id="UP000515152"/>
    </source>
</evidence>
<reference evidence="4" key="1">
    <citation type="submission" date="2025-08" db="UniProtKB">
        <authorList>
            <consortium name="RefSeq"/>
        </authorList>
    </citation>
    <scope>IDENTIFICATION</scope>
</reference>
<feature type="transmembrane region" description="Helical" evidence="1">
    <location>
        <begin position="997"/>
        <end position="1018"/>
    </location>
</feature>
<feature type="signal peptide" evidence="2">
    <location>
        <begin position="1"/>
        <end position="28"/>
    </location>
</feature>
<dbReference type="InterPro" id="IPR011990">
    <property type="entry name" value="TPR-like_helical_dom_sf"/>
</dbReference>
<protein>
    <submittedName>
        <fullName evidence="4">Protein sel-1 homolog 3</fullName>
    </submittedName>
</protein>
<keyword evidence="1" id="KW-1133">Transmembrane helix</keyword>
<dbReference type="InterPro" id="IPR042756">
    <property type="entry name" value="Sel-1L3"/>
</dbReference>
<dbReference type="AlphaFoldDB" id="A0A6P8FLQ7"/>
<gene>
    <name evidence="4" type="primary">LOC105901362</name>
</gene>
<evidence type="ECO:0000313" key="4">
    <source>
        <dbReference type="RefSeq" id="XP_031429173.1"/>
    </source>
</evidence>
<dbReference type="PANTHER" id="PTHR44444:SF4">
    <property type="entry name" value="PROTEIN SEL-1 HOMOLOG 3 ISOFORM X1"/>
    <property type="match status" value="1"/>
</dbReference>
<dbReference type="SMART" id="SM00671">
    <property type="entry name" value="SEL1"/>
    <property type="match status" value="6"/>
</dbReference>
<proteinExistence type="predicted"/>
<keyword evidence="1" id="KW-0812">Transmembrane</keyword>
<dbReference type="GeneID" id="105901362"/>
<name>A0A6P8FLQ7_CLUHA</name>
<keyword evidence="3" id="KW-1185">Reference proteome</keyword>
<organism evidence="3 4">
    <name type="scientific">Clupea harengus</name>
    <name type="common">Atlantic herring</name>
    <dbReference type="NCBI Taxonomy" id="7950"/>
    <lineage>
        <taxon>Eukaryota</taxon>
        <taxon>Metazoa</taxon>
        <taxon>Chordata</taxon>
        <taxon>Craniata</taxon>
        <taxon>Vertebrata</taxon>
        <taxon>Euteleostomi</taxon>
        <taxon>Actinopterygii</taxon>
        <taxon>Neopterygii</taxon>
        <taxon>Teleostei</taxon>
        <taxon>Clupei</taxon>
        <taxon>Clupeiformes</taxon>
        <taxon>Clupeoidei</taxon>
        <taxon>Clupeidae</taxon>
        <taxon>Clupea</taxon>
    </lineage>
</organism>
<dbReference type="KEGG" id="char:105901362"/>
<keyword evidence="2" id="KW-0732">Signal</keyword>
<dbReference type="Proteomes" id="UP000515152">
    <property type="component" value="Chromosome 9"/>
</dbReference>
<dbReference type="OrthoDB" id="272077at2759"/>
<accession>A0A6P8FLQ7</accession>
<dbReference type="Gene3D" id="1.25.40.10">
    <property type="entry name" value="Tetratricopeptide repeat domain"/>
    <property type="match status" value="3"/>
</dbReference>
<dbReference type="InterPro" id="IPR006597">
    <property type="entry name" value="Sel1-like"/>
</dbReference>
<feature type="chain" id="PRO_5027872409" evidence="2">
    <location>
        <begin position="29"/>
        <end position="1033"/>
    </location>
</feature>
<dbReference type="Pfam" id="PF08238">
    <property type="entry name" value="Sel1"/>
    <property type="match status" value="5"/>
</dbReference>
<keyword evidence="1" id="KW-0472">Membrane</keyword>
<dbReference type="SUPFAM" id="SSF81901">
    <property type="entry name" value="HCP-like"/>
    <property type="match status" value="3"/>
</dbReference>
<dbReference type="PANTHER" id="PTHR44444">
    <property type="entry name" value="PROTEIN SEL-1 HOMOLOG 3"/>
    <property type="match status" value="1"/>
</dbReference>